<accession>A0A1S3IET3</accession>
<evidence type="ECO:0000313" key="22">
    <source>
        <dbReference type="Proteomes" id="UP000085678"/>
    </source>
</evidence>
<dbReference type="STRING" id="7574.A0A1S3IET3"/>
<reference evidence="23" key="1">
    <citation type="submission" date="2025-08" db="UniProtKB">
        <authorList>
            <consortium name="RefSeq"/>
        </authorList>
    </citation>
    <scope>IDENTIFICATION</scope>
    <source>
        <tissue evidence="23">Gonads</tissue>
    </source>
</reference>
<sequence>MIAFVAAQNNTTAAATTTVTTPTTTVKTTIVTTSTTSNGTTATQAPTTSNSTNSSTTQSSTTQPSTTQPSTTSPITTTAEPERKTFVVRNGSVDCIILQMNAQFTIKYMDVKNKTLEAKFSLPQNSSAAVEGNCSKALETITINMYDNAVSMTMRFTNDDNNVALANATVECEEFFKRTF</sequence>
<evidence type="ECO:0000256" key="10">
    <source>
        <dbReference type="ARBA" id="ARBA00023018"/>
    </source>
</evidence>
<keyword evidence="9" id="KW-1133">Transmembrane helix</keyword>
<evidence type="ECO:0000259" key="21">
    <source>
        <dbReference type="Pfam" id="PF01299"/>
    </source>
</evidence>
<evidence type="ECO:0000256" key="14">
    <source>
        <dbReference type="ARBA" id="ARBA00023329"/>
    </source>
</evidence>
<dbReference type="GeneID" id="106163566"/>
<keyword evidence="11" id="KW-0472">Membrane</keyword>
<keyword evidence="8" id="KW-0967">Endosome</keyword>
<organism evidence="22 23">
    <name type="scientific">Lingula anatina</name>
    <name type="common">Brachiopod</name>
    <name type="synonym">Lingula unguis</name>
    <dbReference type="NCBI Taxonomy" id="7574"/>
    <lineage>
        <taxon>Eukaryota</taxon>
        <taxon>Metazoa</taxon>
        <taxon>Spiralia</taxon>
        <taxon>Lophotrochozoa</taxon>
        <taxon>Brachiopoda</taxon>
        <taxon>Linguliformea</taxon>
        <taxon>Lingulata</taxon>
        <taxon>Lingulida</taxon>
        <taxon>Linguloidea</taxon>
        <taxon>Lingulidae</taxon>
        <taxon>Lingula</taxon>
    </lineage>
</organism>
<feature type="domain" description="Lysosome-associated membrane glycoprotein 2-like luminal" evidence="21">
    <location>
        <begin position="81"/>
        <end position="170"/>
    </location>
</feature>
<evidence type="ECO:0000256" key="20">
    <source>
        <dbReference type="SAM" id="MobiDB-lite"/>
    </source>
</evidence>
<protein>
    <recommendedName>
        <fullName evidence="18">Lysosome-associated membrane glycoprotein 5</fullName>
    </recommendedName>
    <alternativeName>
        <fullName evidence="19">Lysosome-associated membrane protein 5</fullName>
    </alternativeName>
</protein>
<name>A0A1S3IET3_LINAN</name>
<dbReference type="RefSeq" id="XP_013396653.1">
    <property type="nucleotide sequence ID" value="XM_013541199.1"/>
</dbReference>
<evidence type="ECO:0000256" key="19">
    <source>
        <dbReference type="ARBA" id="ARBA00076257"/>
    </source>
</evidence>
<dbReference type="GO" id="GO:0072594">
    <property type="term" value="P:establishment of protein localization to organelle"/>
    <property type="evidence" value="ECO:0007669"/>
    <property type="project" value="TreeGrafter"/>
</dbReference>
<dbReference type="GO" id="GO:0005886">
    <property type="term" value="C:plasma membrane"/>
    <property type="evidence" value="ECO:0007669"/>
    <property type="project" value="UniProtKB-SubCell"/>
</dbReference>
<keyword evidence="12" id="KW-0325">Glycoprotein</keyword>
<dbReference type="AlphaFoldDB" id="A0A1S3IET3"/>
<dbReference type="InParanoid" id="A0A1S3IET3"/>
<comment type="function">
    <text evidence="16">Plays a role in short-term synaptic plasticity in a subset of GABAergic neurons in the brain.</text>
</comment>
<dbReference type="InterPro" id="IPR048528">
    <property type="entry name" value="Lamp2-like_luminal"/>
</dbReference>
<dbReference type="PANTHER" id="PTHR11506:SF35">
    <property type="entry name" value="LYSOSOME-ASSOCIATED MEMBRANE GLYCOPROTEIN 5"/>
    <property type="match status" value="1"/>
</dbReference>
<dbReference type="GO" id="GO:0005765">
    <property type="term" value="C:lysosomal membrane"/>
    <property type="evidence" value="ECO:0007669"/>
    <property type="project" value="TreeGrafter"/>
</dbReference>
<dbReference type="KEGG" id="lak:106163566"/>
<evidence type="ECO:0000256" key="3">
    <source>
        <dbReference type="ARBA" id="ARBA00004172"/>
    </source>
</evidence>
<dbReference type="GO" id="GO:0031902">
    <property type="term" value="C:late endosome membrane"/>
    <property type="evidence" value="ECO:0007669"/>
    <property type="project" value="TreeGrafter"/>
</dbReference>
<keyword evidence="13" id="KW-0966">Cell projection</keyword>
<keyword evidence="22" id="KW-1185">Reference proteome</keyword>
<evidence type="ECO:0000256" key="5">
    <source>
        <dbReference type="ARBA" id="ARBA00009644"/>
    </source>
</evidence>
<evidence type="ECO:0000313" key="23">
    <source>
        <dbReference type="RefSeq" id="XP_013396653.1"/>
    </source>
</evidence>
<evidence type="ECO:0000256" key="16">
    <source>
        <dbReference type="ARBA" id="ARBA00053950"/>
    </source>
</evidence>
<evidence type="ECO:0000256" key="11">
    <source>
        <dbReference type="ARBA" id="ARBA00023136"/>
    </source>
</evidence>
<dbReference type="Proteomes" id="UP000085678">
    <property type="component" value="Unplaced"/>
</dbReference>
<feature type="compositionally biased region" description="Low complexity" evidence="20">
    <location>
        <begin position="34"/>
        <end position="79"/>
    </location>
</feature>
<keyword evidence="7" id="KW-0732">Signal</keyword>
<evidence type="ECO:0000256" key="7">
    <source>
        <dbReference type="ARBA" id="ARBA00022729"/>
    </source>
</evidence>
<evidence type="ECO:0000256" key="13">
    <source>
        <dbReference type="ARBA" id="ARBA00023273"/>
    </source>
</evidence>
<proteinExistence type="inferred from homology"/>
<evidence type="ECO:0000256" key="1">
    <source>
        <dbReference type="ARBA" id="ARBA00004151"/>
    </source>
</evidence>
<keyword evidence="6" id="KW-0812">Transmembrane</keyword>
<dbReference type="Gene3D" id="2.40.160.110">
    <property type="match status" value="1"/>
</dbReference>
<dbReference type="PANTHER" id="PTHR11506">
    <property type="entry name" value="LYSOSOME-ASSOCIATED MEMBRANE GLYCOPROTEIN"/>
    <property type="match status" value="1"/>
</dbReference>
<evidence type="ECO:0000256" key="12">
    <source>
        <dbReference type="ARBA" id="ARBA00023180"/>
    </source>
</evidence>
<evidence type="ECO:0000256" key="18">
    <source>
        <dbReference type="ARBA" id="ARBA00074379"/>
    </source>
</evidence>
<evidence type="ECO:0000256" key="9">
    <source>
        <dbReference type="ARBA" id="ARBA00022989"/>
    </source>
</evidence>
<dbReference type="Pfam" id="PF01299">
    <property type="entry name" value="Lamp2-like_luminal"/>
    <property type="match status" value="1"/>
</dbReference>
<comment type="subcellular location">
    <subcellularLocation>
        <location evidence="4">Cell projection</location>
        <location evidence="4">Dendrite</location>
    </subcellularLocation>
    <subcellularLocation>
        <location evidence="17">Cell projection</location>
        <location evidence="17">Growth cone membrane</location>
        <topology evidence="17">Single-pass type I membrane protein</topology>
    </subcellularLocation>
    <subcellularLocation>
        <location evidence="15">Cytoplasmic vesicle</location>
        <location evidence="15">Secretory vesicle</location>
        <location evidence="15">Synaptic vesicle membrane</location>
        <topology evidence="15">Single-pass type I membrane protein</topology>
    </subcellularLocation>
    <subcellularLocation>
        <location evidence="2">Early endosome membrane</location>
        <topology evidence="2">Single-pass type I membrane protein</topology>
    </subcellularLocation>
    <subcellularLocation>
        <location evidence="1">Endoplasmic reticulum-Golgi intermediate compartment membrane</location>
        <topology evidence="1">Single-pass type I membrane protein</topology>
    </subcellularLocation>
    <subcellularLocation>
        <location evidence="3">Recycling endosome</location>
    </subcellularLocation>
</comment>
<evidence type="ECO:0000256" key="2">
    <source>
        <dbReference type="ARBA" id="ARBA00004158"/>
    </source>
</evidence>
<keyword evidence="14" id="KW-0968">Cytoplasmic vesicle</keyword>
<evidence type="ECO:0000256" key="15">
    <source>
        <dbReference type="ARBA" id="ARBA00029428"/>
    </source>
</evidence>
<feature type="region of interest" description="Disordered" evidence="20">
    <location>
        <begin position="34"/>
        <end position="82"/>
    </location>
</feature>
<evidence type="ECO:0000256" key="8">
    <source>
        <dbReference type="ARBA" id="ARBA00022753"/>
    </source>
</evidence>
<dbReference type="InterPro" id="IPR002000">
    <property type="entry name" value="Lysosome-assoc_membr_glycop"/>
</dbReference>
<gene>
    <name evidence="23" type="primary">LOC106163566</name>
</gene>
<evidence type="ECO:0000256" key="6">
    <source>
        <dbReference type="ARBA" id="ARBA00022692"/>
    </source>
</evidence>
<evidence type="ECO:0000256" key="17">
    <source>
        <dbReference type="ARBA" id="ARBA00060492"/>
    </source>
</evidence>
<evidence type="ECO:0000256" key="4">
    <source>
        <dbReference type="ARBA" id="ARBA00004279"/>
    </source>
</evidence>
<comment type="similarity">
    <text evidence="5">Belongs to the LAMP family.</text>
</comment>
<keyword evidence="10" id="KW-0770">Synapse</keyword>